<organism evidence="1 2">
    <name type="scientific">Aneurinibacillus aneurinilyticus ATCC 12856</name>
    <dbReference type="NCBI Taxonomy" id="649747"/>
    <lineage>
        <taxon>Bacteria</taxon>
        <taxon>Bacillati</taxon>
        <taxon>Bacillota</taxon>
        <taxon>Bacilli</taxon>
        <taxon>Bacillales</taxon>
        <taxon>Paenibacillaceae</taxon>
        <taxon>Aneurinibacillus group</taxon>
        <taxon>Aneurinibacillus</taxon>
    </lineage>
</organism>
<keyword evidence="2" id="KW-1185">Reference proteome</keyword>
<evidence type="ECO:0000313" key="1">
    <source>
        <dbReference type="EMBL" id="ERI11814.1"/>
    </source>
</evidence>
<comment type="caution">
    <text evidence="1">The sequence shown here is derived from an EMBL/GenBank/DDBJ whole genome shotgun (WGS) entry which is preliminary data.</text>
</comment>
<dbReference type="AlphaFoldDB" id="U1WT85"/>
<dbReference type="EMBL" id="AWSJ01000005">
    <property type="protein sequence ID" value="ERI11814.1"/>
    <property type="molecule type" value="Genomic_DNA"/>
</dbReference>
<name>U1WT85_ANEAE</name>
<proteinExistence type="predicted"/>
<protein>
    <submittedName>
        <fullName evidence="1">Uncharacterized protein</fullName>
    </submittedName>
</protein>
<reference evidence="1 2" key="1">
    <citation type="submission" date="2013-08" db="EMBL/GenBank/DDBJ databases">
        <authorList>
            <person name="Weinstock G."/>
            <person name="Sodergren E."/>
            <person name="Wylie T."/>
            <person name="Fulton L."/>
            <person name="Fulton R."/>
            <person name="Fronick C."/>
            <person name="O'Laughlin M."/>
            <person name="Godfrey J."/>
            <person name="Miner T."/>
            <person name="Herter B."/>
            <person name="Appelbaum E."/>
            <person name="Cordes M."/>
            <person name="Lek S."/>
            <person name="Wollam A."/>
            <person name="Pepin K.H."/>
            <person name="Palsikar V.B."/>
            <person name="Mitreva M."/>
            <person name="Wilson R.K."/>
        </authorList>
    </citation>
    <scope>NUCLEOTIDE SEQUENCE [LARGE SCALE GENOMIC DNA]</scope>
    <source>
        <strain evidence="1 2">ATCC 12856</strain>
    </source>
</reference>
<sequence>EVGDFFRREVKIWAVGLNFATNNSVNDILIYMFAINFSIR</sequence>
<evidence type="ECO:0000313" key="2">
    <source>
        <dbReference type="Proteomes" id="UP000016511"/>
    </source>
</evidence>
<feature type="non-terminal residue" evidence="1">
    <location>
        <position position="1"/>
    </location>
</feature>
<gene>
    <name evidence="1" type="ORF">HMPREF0083_00068</name>
</gene>
<accession>U1WT85</accession>
<dbReference type="HOGENOM" id="CLU_3300725_0_0_9"/>
<dbReference type="Proteomes" id="UP000016511">
    <property type="component" value="Unassembled WGS sequence"/>
</dbReference>